<gene>
    <name evidence="1" type="ORF">VFH_III110400</name>
</gene>
<evidence type="ECO:0000313" key="2">
    <source>
        <dbReference type="Proteomes" id="UP001157006"/>
    </source>
</evidence>
<dbReference type="AlphaFoldDB" id="A0AAV0ZZY3"/>
<evidence type="ECO:0000313" key="1">
    <source>
        <dbReference type="EMBL" id="CAI8603965.1"/>
    </source>
</evidence>
<proteinExistence type="predicted"/>
<reference evidence="1 2" key="1">
    <citation type="submission" date="2023-01" db="EMBL/GenBank/DDBJ databases">
        <authorList>
            <person name="Kreplak J."/>
        </authorList>
    </citation>
    <scope>NUCLEOTIDE SEQUENCE [LARGE SCALE GENOMIC DNA]</scope>
</reference>
<name>A0AAV0ZZY3_VICFA</name>
<protein>
    <submittedName>
        <fullName evidence="1">Uncharacterized protein</fullName>
    </submittedName>
</protein>
<organism evidence="1 2">
    <name type="scientific">Vicia faba</name>
    <name type="common">Broad bean</name>
    <name type="synonym">Faba vulgaris</name>
    <dbReference type="NCBI Taxonomy" id="3906"/>
    <lineage>
        <taxon>Eukaryota</taxon>
        <taxon>Viridiplantae</taxon>
        <taxon>Streptophyta</taxon>
        <taxon>Embryophyta</taxon>
        <taxon>Tracheophyta</taxon>
        <taxon>Spermatophyta</taxon>
        <taxon>Magnoliopsida</taxon>
        <taxon>eudicotyledons</taxon>
        <taxon>Gunneridae</taxon>
        <taxon>Pentapetalae</taxon>
        <taxon>rosids</taxon>
        <taxon>fabids</taxon>
        <taxon>Fabales</taxon>
        <taxon>Fabaceae</taxon>
        <taxon>Papilionoideae</taxon>
        <taxon>50 kb inversion clade</taxon>
        <taxon>NPAAA clade</taxon>
        <taxon>Hologalegina</taxon>
        <taxon>IRL clade</taxon>
        <taxon>Fabeae</taxon>
        <taxon>Vicia</taxon>
    </lineage>
</organism>
<keyword evidence="2" id="KW-1185">Reference proteome</keyword>
<dbReference type="Proteomes" id="UP001157006">
    <property type="component" value="Chromosome 3"/>
</dbReference>
<sequence>MLKVPQSDDWPESIPTSYLKKYSSPGVAQEFSQRTLTNMGYFWDEDHKVYYFRVKKNGKKIYNFDDTVEFFDSTAEPHVVDDQPIISPHGYLRVDTVIHDADRGDGQGSEIGVEYGNKSSIITML</sequence>
<dbReference type="EMBL" id="OX451738">
    <property type="protein sequence ID" value="CAI8603965.1"/>
    <property type="molecule type" value="Genomic_DNA"/>
</dbReference>
<accession>A0AAV0ZZY3</accession>